<dbReference type="EMBL" id="CAJVQB010033255">
    <property type="protein sequence ID" value="CAG8819511.1"/>
    <property type="molecule type" value="Genomic_DNA"/>
</dbReference>
<comment type="caution">
    <text evidence="1">The sequence shown here is derived from an EMBL/GenBank/DDBJ whole genome shotgun (WGS) entry which is preliminary data.</text>
</comment>
<evidence type="ECO:0000313" key="2">
    <source>
        <dbReference type="Proteomes" id="UP000789901"/>
    </source>
</evidence>
<accession>A0ABN7W7D5</accession>
<evidence type="ECO:0000313" key="1">
    <source>
        <dbReference type="EMBL" id="CAG8819511.1"/>
    </source>
</evidence>
<sequence>TIKNKINNYLQTPLQSIQYISFTPILHSVISNEASSSESVPFISSFSTIESKKLHYNATAQKNSIDKQRCAKDQLGELNELYNIVRDSKQWHDFLAQINETKQEIEAEKKNKN</sequence>
<feature type="non-terminal residue" evidence="1">
    <location>
        <position position="1"/>
    </location>
</feature>
<reference evidence="1 2" key="1">
    <citation type="submission" date="2021-06" db="EMBL/GenBank/DDBJ databases">
        <authorList>
            <person name="Kallberg Y."/>
            <person name="Tangrot J."/>
            <person name="Rosling A."/>
        </authorList>
    </citation>
    <scope>NUCLEOTIDE SEQUENCE [LARGE SCALE GENOMIC DNA]</scope>
    <source>
        <strain evidence="1 2">120-4 pot B 10/14</strain>
    </source>
</reference>
<gene>
    <name evidence="1" type="ORF">GMARGA_LOCUS27327</name>
</gene>
<keyword evidence="2" id="KW-1185">Reference proteome</keyword>
<proteinExistence type="predicted"/>
<dbReference type="Proteomes" id="UP000789901">
    <property type="component" value="Unassembled WGS sequence"/>
</dbReference>
<organism evidence="1 2">
    <name type="scientific">Gigaspora margarita</name>
    <dbReference type="NCBI Taxonomy" id="4874"/>
    <lineage>
        <taxon>Eukaryota</taxon>
        <taxon>Fungi</taxon>
        <taxon>Fungi incertae sedis</taxon>
        <taxon>Mucoromycota</taxon>
        <taxon>Glomeromycotina</taxon>
        <taxon>Glomeromycetes</taxon>
        <taxon>Diversisporales</taxon>
        <taxon>Gigasporaceae</taxon>
        <taxon>Gigaspora</taxon>
    </lineage>
</organism>
<protein>
    <submittedName>
        <fullName evidence="1">37656_t:CDS:1</fullName>
    </submittedName>
</protein>
<name>A0ABN7W7D5_GIGMA</name>